<feature type="region of interest" description="Disordered" evidence="1">
    <location>
        <begin position="1"/>
        <end position="185"/>
    </location>
</feature>
<feature type="compositionally biased region" description="Polar residues" evidence="1">
    <location>
        <begin position="10"/>
        <end position="29"/>
    </location>
</feature>
<feature type="compositionally biased region" description="Polar residues" evidence="1">
    <location>
        <begin position="40"/>
        <end position="56"/>
    </location>
</feature>
<sequence length="201" mass="21610">MVAGKIIDPRNSTDTVTDTPSEITSSGSGLDSDMIGLAAQQENPNFQPGSPVTSDTHVYFLPDDPADSEGTEHDLTDSRFLDLDDPADGETLPGENPRNDGKDELPEDEIDDFKSDSDEPLERKPKEVESQSKNENGGGEAQPDEEQVQTDREFNGKAEVEPDEPGVDSPEKSATDSVEGAGYSIAGVRRLQEQVAGPEFS</sequence>
<keyword evidence="3" id="KW-1185">Reference proteome</keyword>
<organism evidence="2 3">
    <name type="scientific">Mycobacterium shinjukuense</name>
    <dbReference type="NCBI Taxonomy" id="398694"/>
    <lineage>
        <taxon>Bacteria</taxon>
        <taxon>Bacillati</taxon>
        <taxon>Actinomycetota</taxon>
        <taxon>Actinomycetes</taxon>
        <taxon>Mycobacteriales</taxon>
        <taxon>Mycobacteriaceae</taxon>
        <taxon>Mycobacterium</taxon>
    </lineage>
</organism>
<evidence type="ECO:0000313" key="3">
    <source>
        <dbReference type="Proteomes" id="UP000467236"/>
    </source>
</evidence>
<name>A0A7I7MSD6_9MYCO</name>
<feature type="compositionally biased region" description="Basic and acidic residues" evidence="1">
    <location>
        <begin position="112"/>
        <end position="132"/>
    </location>
</feature>
<feature type="compositionally biased region" description="Basic and acidic residues" evidence="1">
    <location>
        <begin position="149"/>
        <end position="160"/>
    </location>
</feature>
<reference evidence="2 3" key="1">
    <citation type="journal article" date="2019" name="Emerg. Microbes Infect.">
        <title>Comprehensive subspecies identification of 175 nontuberculous mycobacteria species based on 7547 genomic profiles.</title>
        <authorList>
            <person name="Matsumoto Y."/>
            <person name="Kinjo T."/>
            <person name="Motooka D."/>
            <person name="Nabeya D."/>
            <person name="Jung N."/>
            <person name="Uechi K."/>
            <person name="Horii T."/>
            <person name="Iida T."/>
            <person name="Fujita J."/>
            <person name="Nakamura S."/>
        </authorList>
    </citation>
    <scope>NUCLEOTIDE SEQUENCE [LARGE SCALE GENOMIC DNA]</scope>
    <source>
        <strain evidence="2 3">JCM 14233</strain>
    </source>
</reference>
<evidence type="ECO:0000256" key="1">
    <source>
        <dbReference type="SAM" id="MobiDB-lite"/>
    </source>
</evidence>
<feature type="compositionally biased region" description="Basic and acidic residues" evidence="1">
    <location>
        <begin position="70"/>
        <end position="82"/>
    </location>
</feature>
<dbReference type="KEGG" id="mshj:MSHI_30800"/>
<protein>
    <submittedName>
        <fullName evidence="2">Uncharacterized protein</fullName>
    </submittedName>
</protein>
<proteinExistence type="predicted"/>
<evidence type="ECO:0000313" key="2">
    <source>
        <dbReference type="EMBL" id="BBX75174.1"/>
    </source>
</evidence>
<dbReference type="AlphaFoldDB" id="A0A7I7MSD6"/>
<dbReference type="RefSeq" id="WP_163663064.1">
    <property type="nucleotide sequence ID" value="NZ_AP022575.1"/>
</dbReference>
<dbReference type="Proteomes" id="UP000467236">
    <property type="component" value="Chromosome"/>
</dbReference>
<gene>
    <name evidence="2" type="ORF">MSHI_30800</name>
</gene>
<accession>A0A7I7MSD6</accession>
<dbReference type="EMBL" id="AP022575">
    <property type="protein sequence ID" value="BBX75174.1"/>
    <property type="molecule type" value="Genomic_DNA"/>
</dbReference>